<reference evidence="1 2" key="1">
    <citation type="journal article" date="2013" name="Nature">
        <title>Insights into bilaterian evolution from three spiralian genomes.</title>
        <authorList>
            <person name="Simakov O."/>
            <person name="Marletaz F."/>
            <person name="Cho S.J."/>
            <person name="Edsinger-Gonzales E."/>
            <person name="Havlak P."/>
            <person name="Hellsten U."/>
            <person name="Kuo D.H."/>
            <person name="Larsson T."/>
            <person name="Lv J."/>
            <person name="Arendt D."/>
            <person name="Savage R."/>
            <person name="Osoegawa K."/>
            <person name="de Jong P."/>
            <person name="Grimwood J."/>
            <person name="Chapman J.A."/>
            <person name="Shapiro H."/>
            <person name="Aerts A."/>
            <person name="Otillar R.P."/>
            <person name="Terry A.Y."/>
            <person name="Boore J.L."/>
            <person name="Grigoriev I.V."/>
            <person name="Lindberg D.R."/>
            <person name="Seaver E.C."/>
            <person name="Weisblat D.A."/>
            <person name="Putnam N.H."/>
            <person name="Rokhsar D.S."/>
        </authorList>
    </citation>
    <scope>NUCLEOTIDE SEQUENCE [LARGE SCALE GENOMIC DNA]</scope>
</reference>
<dbReference type="CTD" id="20242147"/>
<dbReference type="GO" id="GO:0008988">
    <property type="term" value="F:rRNA (adenine-N6-)-methyltransferase activity"/>
    <property type="evidence" value="ECO:0007669"/>
    <property type="project" value="TreeGrafter"/>
</dbReference>
<evidence type="ECO:0008006" key="3">
    <source>
        <dbReference type="Google" id="ProtNLM"/>
    </source>
</evidence>
<dbReference type="InterPro" id="IPR051720">
    <property type="entry name" value="rRNA_MeTrfase/Polyamine_Synth"/>
</dbReference>
<dbReference type="OrthoDB" id="419617at2759"/>
<sequence length="149" mass="16727">MSGRRRLKRKELESYLQDVDVFNQPKVFLEQYPTTPHIAACMLHTIDENDDIEDKIIGDLGVGCGILSIGAAMLGASYVVGFDIDEEALSICHQNLTDLEIENYDLVQIDIETMLENCGKFVKKFDTVVMNPPFGTKHNAGQAVWFTSR</sequence>
<dbReference type="GeneID" id="20242147"/>
<dbReference type="PANTHER" id="PTHR23290:SF0">
    <property type="entry name" value="RRNA N6-ADENOSINE-METHYLTRANSFERASE METTL5"/>
    <property type="match status" value="1"/>
</dbReference>
<dbReference type="AlphaFoldDB" id="V4B625"/>
<dbReference type="OMA" id="DLIWFSF"/>
<dbReference type="Gene3D" id="3.40.50.150">
    <property type="entry name" value="Vaccinia Virus protein VP39"/>
    <property type="match status" value="1"/>
</dbReference>
<dbReference type="GO" id="GO:0003676">
    <property type="term" value="F:nucleic acid binding"/>
    <property type="evidence" value="ECO:0007669"/>
    <property type="project" value="InterPro"/>
</dbReference>
<proteinExistence type="predicted"/>
<dbReference type="KEGG" id="lgi:LOTGIDRAFT_172641"/>
<dbReference type="CDD" id="cd02440">
    <property type="entry name" value="AdoMet_MTases"/>
    <property type="match status" value="1"/>
</dbReference>
<dbReference type="PROSITE" id="PS00092">
    <property type="entry name" value="N6_MTASE"/>
    <property type="match status" value="1"/>
</dbReference>
<dbReference type="Proteomes" id="UP000030746">
    <property type="component" value="Unassembled WGS sequence"/>
</dbReference>
<accession>V4B625</accession>
<dbReference type="HOGENOM" id="CLU_074702_2_0_1"/>
<gene>
    <name evidence="1" type="ORF">LOTGIDRAFT_172641</name>
</gene>
<dbReference type="EMBL" id="KB200484">
    <property type="protein sequence ID" value="ESP01542.1"/>
    <property type="molecule type" value="Genomic_DNA"/>
</dbReference>
<dbReference type="InterPro" id="IPR002052">
    <property type="entry name" value="DNA_methylase_N6_adenine_CS"/>
</dbReference>
<evidence type="ECO:0000313" key="2">
    <source>
        <dbReference type="Proteomes" id="UP000030746"/>
    </source>
</evidence>
<organism evidence="1 2">
    <name type="scientific">Lottia gigantea</name>
    <name type="common">Giant owl limpet</name>
    <dbReference type="NCBI Taxonomy" id="225164"/>
    <lineage>
        <taxon>Eukaryota</taxon>
        <taxon>Metazoa</taxon>
        <taxon>Spiralia</taxon>
        <taxon>Lophotrochozoa</taxon>
        <taxon>Mollusca</taxon>
        <taxon>Gastropoda</taxon>
        <taxon>Patellogastropoda</taxon>
        <taxon>Lottioidea</taxon>
        <taxon>Lottiidae</taxon>
        <taxon>Lottia</taxon>
    </lineage>
</organism>
<dbReference type="Pfam" id="PF06325">
    <property type="entry name" value="PrmA"/>
    <property type="match status" value="1"/>
</dbReference>
<evidence type="ECO:0000313" key="1">
    <source>
        <dbReference type="EMBL" id="ESP01542.1"/>
    </source>
</evidence>
<dbReference type="RefSeq" id="XP_009047786.1">
    <property type="nucleotide sequence ID" value="XM_009049538.1"/>
</dbReference>
<dbReference type="PANTHER" id="PTHR23290">
    <property type="entry name" value="RRNA N6-ADENOSINE-METHYLTRANSFERASE METTL5"/>
    <property type="match status" value="1"/>
</dbReference>
<dbReference type="SUPFAM" id="SSF53335">
    <property type="entry name" value="S-adenosyl-L-methionine-dependent methyltransferases"/>
    <property type="match status" value="1"/>
</dbReference>
<name>V4B625_LOTGI</name>
<keyword evidence="2" id="KW-1185">Reference proteome</keyword>
<dbReference type="STRING" id="225164.V4B625"/>
<protein>
    <recommendedName>
        <fullName evidence="3">Methyltransferase small domain-containing protein</fullName>
    </recommendedName>
</protein>
<dbReference type="InterPro" id="IPR029063">
    <property type="entry name" value="SAM-dependent_MTases_sf"/>
</dbReference>